<feature type="region of interest" description="Disordered" evidence="1">
    <location>
        <begin position="567"/>
        <end position="606"/>
    </location>
</feature>
<dbReference type="Pfam" id="PF08309">
    <property type="entry name" value="LVIVD"/>
    <property type="match status" value="2"/>
</dbReference>
<evidence type="ECO:0000256" key="1">
    <source>
        <dbReference type="SAM" id="MobiDB-lite"/>
    </source>
</evidence>
<reference evidence="2" key="1">
    <citation type="submission" date="2017-11" db="EMBL/GenBank/DDBJ databases">
        <authorList>
            <person name="Kajale S.C."/>
            <person name="Sharma A."/>
        </authorList>
    </citation>
    <scope>NUCLEOTIDE SEQUENCE</scope>
    <source>
        <strain evidence="2">LS1_42</strain>
    </source>
</reference>
<sequence>MEPTRRTLLRAVGAAGALGGIRETTAAEDQSEQEEAETPGATPTPPVDEIPPGGTGDGFELVGHVPLLDEHQYVGDEFFDVPRGSNGDITVAGDCVYVGSFVGYQPPLIVDIGNPSDPEVVGPVPDAVPGVGNGIEGIEASGDVLVIDHRDPLGDLEFTPPEDDPERGLSVYDVSTPREPELVTRYDYGGLDVHAVSLWRDPEEPERLLAVQSFTDVPNIMVLDLTGCPDEDDCDPEVVAEWALETQTGIDEHTHEAMLSTDGRRLYVSQFDAGLFLLDSTNLLSDLRDDADEYNPAPPESTPGDDHRLTLLNPDVDDRLETDPPFHGEWHHTPLKVPDRPYLLSLSESAGPRWDEDDEEILTANCPGAFTRLVYVGEDEYAHGPAGRGEPMRGDRHPEIAGVFGLPEQRLEHCGPEGWEPDEDENGDEVALPAWFSPHYATVFPDVAFVTYYGAGLRAIDISNPFSPVEAGYFFNDPVEEVRWASYGIYGETEYRNETDLDEDDLPPNLGPADVDDDLALRRPAPGPNHLFAFSFPVIHDGSVVYADVHSGLYVLEYDGPHADQLPDDGTCISGNPGAAEPGYEPCPPYGETDWGSAPEDGSDSQ</sequence>
<dbReference type="InterPro" id="IPR006311">
    <property type="entry name" value="TAT_signal"/>
</dbReference>
<dbReference type="AlphaFoldDB" id="A0A8J8TSB4"/>
<gene>
    <name evidence="2" type="ORF">CV102_12470</name>
</gene>
<dbReference type="Proteomes" id="UP000766904">
    <property type="component" value="Unassembled WGS sequence"/>
</dbReference>
<proteinExistence type="predicted"/>
<dbReference type="InterPro" id="IPR013211">
    <property type="entry name" value="LVIVD"/>
</dbReference>
<organism evidence="2 3">
    <name type="scientific">Natronococcus pandeyae</name>
    <dbReference type="NCBI Taxonomy" id="2055836"/>
    <lineage>
        <taxon>Archaea</taxon>
        <taxon>Methanobacteriati</taxon>
        <taxon>Methanobacteriota</taxon>
        <taxon>Stenosarchaea group</taxon>
        <taxon>Halobacteria</taxon>
        <taxon>Halobacteriales</taxon>
        <taxon>Natrialbaceae</taxon>
        <taxon>Natronococcus</taxon>
    </lineage>
</organism>
<feature type="region of interest" description="Disordered" evidence="1">
    <location>
        <begin position="289"/>
        <end position="312"/>
    </location>
</feature>
<dbReference type="EMBL" id="PHNJ01000005">
    <property type="protein sequence ID" value="TYL38604.1"/>
    <property type="molecule type" value="Genomic_DNA"/>
</dbReference>
<accession>A0A8J8TSB4</accession>
<evidence type="ECO:0000313" key="3">
    <source>
        <dbReference type="Proteomes" id="UP000766904"/>
    </source>
</evidence>
<comment type="caution">
    <text evidence="2">The sequence shown here is derived from an EMBL/GenBank/DDBJ whole genome shotgun (WGS) entry which is preliminary data.</text>
</comment>
<dbReference type="RefSeq" id="WP_233710682.1">
    <property type="nucleotide sequence ID" value="NZ_PHNJ01000005.1"/>
</dbReference>
<feature type="compositionally biased region" description="Low complexity" evidence="1">
    <location>
        <begin position="19"/>
        <end position="28"/>
    </location>
</feature>
<protein>
    <recommendedName>
        <fullName evidence="4">LVIVD repeat-containing protein</fullName>
    </recommendedName>
</protein>
<keyword evidence="3" id="KW-1185">Reference proteome</keyword>
<evidence type="ECO:0000313" key="2">
    <source>
        <dbReference type="EMBL" id="TYL38604.1"/>
    </source>
</evidence>
<feature type="region of interest" description="Disordered" evidence="1">
    <location>
        <begin position="19"/>
        <end position="56"/>
    </location>
</feature>
<name>A0A8J8TSB4_9EURY</name>
<evidence type="ECO:0008006" key="4">
    <source>
        <dbReference type="Google" id="ProtNLM"/>
    </source>
</evidence>
<dbReference type="PROSITE" id="PS51318">
    <property type="entry name" value="TAT"/>
    <property type="match status" value="1"/>
</dbReference>